<keyword evidence="1" id="KW-0547">Nucleotide-binding</keyword>
<organism evidence="4 5">
    <name type="scientific">Coccomyxa subellipsoidea</name>
    <dbReference type="NCBI Taxonomy" id="248742"/>
    <lineage>
        <taxon>Eukaryota</taxon>
        <taxon>Viridiplantae</taxon>
        <taxon>Chlorophyta</taxon>
        <taxon>core chlorophytes</taxon>
        <taxon>Trebouxiophyceae</taxon>
        <taxon>Trebouxiophyceae incertae sedis</taxon>
        <taxon>Coccomyxaceae</taxon>
        <taxon>Coccomyxa</taxon>
    </lineage>
</organism>
<dbReference type="InterPro" id="IPR000719">
    <property type="entry name" value="Prot_kinase_dom"/>
</dbReference>
<sequence>MRPKASVSVCAGPESFVQRVTARIEEHGRRIGCRNVDFRHLIWPMHSDQQHPAFGIVFDTLFRLRACERRQCTLIGELTDIQRLLLAHGLQMLGTGNELPNLPSLETQSCRWGGACSEDGGPSTASSSESEGLETPPLLGAHKPLSRQRLPKRASSAPLDGGSGLLGLHLGRLVGRGSFGRVYKGSWAGRPVAVKVMCHEGSTANVLNALQESLVAKHVQHKNVVATYSVHTVERPVGEDSWCLYRSASLGRECRGGSSRRAATRKLEAGASETASPEFPSAKPTAPT</sequence>
<evidence type="ECO:0000259" key="3">
    <source>
        <dbReference type="PROSITE" id="PS50011"/>
    </source>
</evidence>
<dbReference type="Gene3D" id="3.30.200.20">
    <property type="entry name" value="Phosphorylase Kinase, domain 1"/>
    <property type="match status" value="1"/>
</dbReference>
<keyword evidence="5" id="KW-1185">Reference proteome</keyword>
<dbReference type="Proteomes" id="UP001491310">
    <property type="component" value="Unassembled WGS sequence"/>
</dbReference>
<keyword evidence="1" id="KW-0067">ATP-binding</keyword>
<proteinExistence type="predicted"/>
<dbReference type="EMBL" id="JALJOT010000002">
    <property type="protein sequence ID" value="KAK9917627.1"/>
    <property type="molecule type" value="Genomic_DNA"/>
</dbReference>
<evidence type="ECO:0000256" key="1">
    <source>
        <dbReference type="PROSITE-ProRule" id="PRU10141"/>
    </source>
</evidence>
<dbReference type="Pfam" id="PF07714">
    <property type="entry name" value="PK_Tyr_Ser-Thr"/>
    <property type="match status" value="1"/>
</dbReference>
<protein>
    <recommendedName>
        <fullName evidence="3">Protein kinase domain-containing protein</fullName>
    </recommendedName>
</protein>
<feature type="binding site" evidence="1">
    <location>
        <position position="195"/>
    </location>
    <ligand>
        <name>ATP</name>
        <dbReference type="ChEBI" id="CHEBI:30616"/>
    </ligand>
</feature>
<comment type="caution">
    <text evidence="4">The sequence shown here is derived from an EMBL/GenBank/DDBJ whole genome shotgun (WGS) entry which is preliminary data.</text>
</comment>
<feature type="region of interest" description="Disordered" evidence="2">
    <location>
        <begin position="255"/>
        <end position="288"/>
    </location>
</feature>
<dbReference type="PROSITE" id="PS50011">
    <property type="entry name" value="PROTEIN_KINASE_DOM"/>
    <property type="match status" value="1"/>
</dbReference>
<dbReference type="InterPro" id="IPR011009">
    <property type="entry name" value="Kinase-like_dom_sf"/>
</dbReference>
<dbReference type="InterPro" id="IPR017441">
    <property type="entry name" value="Protein_kinase_ATP_BS"/>
</dbReference>
<dbReference type="PROSITE" id="PS00107">
    <property type="entry name" value="PROTEIN_KINASE_ATP"/>
    <property type="match status" value="1"/>
</dbReference>
<evidence type="ECO:0000313" key="4">
    <source>
        <dbReference type="EMBL" id="KAK9917627.1"/>
    </source>
</evidence>
<feature type="domain" description="Protein kinase" evidence="3">
    <location>
        <begin position="168"/>
        <end position="288"/>
    </location>
</feature>
<dbReference type="InterPro" id="IPR001245">
    <property type="entry name" value="Ser-Thr/Tyr_kinase_cat_dom"/>
</dbReference>
<gene>
    <name evidence="4" type="ORF">WJX75_006609</name>
</gene>
<reference evidence="4 5" key="1">
    <citation type="journal article" date="2024" name="Nat. Commun.">
        <title>Phylogenomics reveals the evolutionary origins of lichenization in chlorophyte algae.</title>
        <authorList>
            <person name="Puginier C."/>
            <person name="Libourel C."/>
            <person name="Otte J."/>
            <person name="Skaloud P."/>
            <person name="Haon M."/>
            <person name="Grisel S."/>
            <person name="Petersen M."/>
            <person name="Berrin J.G."/>
            <person name="Delaux P.M."/>
            <person name="Dal Grande F."/>
            <person name="Keller J."/>
        </authorList>
    </citation>
    <scope>NUCLEOTIDE SEQUENCE [LARGE SCALE GENOMIC DNA]</scope>
    <source>
        <strain evidence="4 5">SAG 216-7</strain>
    </source>
</reference>
<feature type="region of interest" description="Disordered" evidence="2">
    <location>
        <begin position="113"/>
        <end position="158"/>
    </location>
</feature>
<evidence type="ECO:0000256" key="2">
    <source>
        <dbReference type="SAM" id="MobiDB-lite"/>
    </source>
</evidence>
<dbReference type="SUPFAM" id="SSF56112">
    <property type="entry name" value="Protein kinase-like (PK-like)"/>
    <property type="match status" value="1"/>
</dbReference>
<accession>A0ABR2Z105</accession>
<evidence type="ECO:0000313" key="5">
    <source>
        <dbReference type="Proteomes" id="UP001491310"/>
    </source>
</evidence>
<name>A0ABR2Z105_9CHLO</name>